<dbReference type="Proteomes" id="UP000287352">
    <property type="component" value="Unassembled WGS sequence"/>
</dbReference>
<reference evidence="2" key="1">
    <citation type="submission" date="2018-12" db="EMBL/GenBank/DDBJ databases">
        <title>Tengunoibacter tsumagoiensis gen. nov., sp. nov., Dictyobacter kobayashii sp. nov., D. alpinus sp. nov., and D. joshuensis sp. nov. and description of Dictyobacteraceae fam. nov. within the order Ktedonobacterales isolated from Tengu-no-mugimeshi.</title>
        <authorList>
            <person name="Wang C.M."/>
            <person name="Zheng Y."/>
            <person name="Sakai Y."/>
            <person name="Toyoda A."/>
            <person name="Minakuchi Y."/>
            <person name="Abe K."/>
            <person name="Yokota A."/>
            <person name="Yabe S."/>
        </authorList>
    </citation>
    <scope>NUCLEOTIDE SEQUENCE [LARGE SCALE GENOMIC DNA]</scope>
    <source>
        <strain evidence="2">Uno3</strain>
    </source>
</reference>
<evidence type="ECO:0000313" key="1">
    <source>
        <dbReference type="EMBL" id="GCE15334.1"/>
    </source>
</evidence>
<proteinExistence type="predicted"/>
<comment type="caution">
    <text evidence="1">The sequence shown here is derived from an EMBL/GenBank/DDBJ whole genome shotgun (WGS) entry which is preliminary data.</text>
</comment>
<dbReference type="AlphaFoldDB" id="A0A402A856"/>
<sequence length="57" mass="6335">MRIPITTYHARASITKMRLIMTTNTEGCVPPEGAKKEKRTKIAGMTVIKLAIIAYQS</sequence>
<protein>
    <submittedName>
        <fullName evidence="1">Uncharacterized protein</fullName>
    </submittedName>
</protein>
<keyword evidence="2" id="KW-1185">Reference proteome</keyword>
<gene>
    <name evidence="1" type="ORF">KTT_51930</name>
</gene>
<name>A0A402A856_9CHLR</name>
<accession>A0A402A856</accession>
<organism evidence="1 2">
    <name type="scientific">Tengunoibacter tsumagoiensis</name>
    <dbReference type="NCBI Taxonomy" id="2014871"/>
    <lineage>
        <taxon>Bacteria</taxon>
        <taxon>Bacillati</taxon>
        <taxon>Chloroflexota</taxon>
        <taxon>Ktedonobacteria</taxon>
        <taxon>Ktedonobacterales</taxon>
        <taxon>Dictyobacteraceae</taxon>
        <taxon>Tengunoibacter</taxon>
    </lineage>
</organism>
<evidence type="ECO:0000313" key="2">
    <source>
        <dbReference type="Proteomes" id="UP000287352"/>
    </source>
</evidence>
<dbReference type="EMBL" id="BIFR01000002">
    <property type="protein sequence ID" value="GCE15334.1"/>
    <property type="molecule type" value="Genomic_DNA"/>
</dbReference>